<reference evidence="2 3" key="1">
    <citation type="submission" date="2017-08" db="EMBL/GenBank/DDBJ databases">
        <title>Genomes of Fischerella (Mastigocladus) sp. strains.</title>
        <authorList>
            <person name="Miller S.R."/>
        </authorList>
    </citation>
    <scope>NUCLEOTIDE SEQUENCE [LARGE SCALE GENOMIC DNA]</scope>
    <source>
        <strain evidence="2 3">CCMEE 5323</strain>
    </source>
</reference>
<sequence length="249" mass="26881">MKPTIKLILKASLIGALSLGVSVQSVYATPSPASVPVIEVSDNNDDVNGSTKAFAAVSKDEQAATLNQIGEYSKTIYNLIKTNNWTEAKNHLALLQAATERLKTEKGKTDANLAKLDSSITALQSTVAAKNHQAMCDANQVSAIAAQLAMELEPKMPLEVAMLDYYGRELEIWSADGNTARLKNIAGKIRQTWEALRPSVQSHGGSPQLQKFDDTLVALVETASSPTEYSLLAAPVQGEVNNLRKIFQR</sequence>
<gene>
    <name evidence="2" type="ORF">CEN44_02840</name>
</gene>
<feature type="signal peptide" evidence="1">
    <location>
        <begin position="1"/>
        <end position="28"/>
    </location>
</feature>
<keyword evidence="3" id="KW-1185">Reference proteome</keyword>
<feature type="chain" id="PRO_5014827642" evidence="1">
    <location>
        <begin position="29"/>
        <end position="249"/>
    </location>
</feature>
<dbReference type="AlphaFoldDB" id="A0A2N6K7Y0"/>
<dbReference type="RefSeq" id="WP_102204846.1">
    <property type="nucleotide sequence ID" value="NZ_CAWNVR010000668.1"/>
</dbReference>
<evidence type="ECO:0000313" key="2">
    <source>
        <dbReference type="EMBL" id="PLZ93595.1"/>
    </source>
</evidence>
<organism evidence="2 3">
    <name type="scientific">Fischerella muscicola CCMEE 5323</name>
    <dbReference type="NCBI Taxonomy" id="2019572"/>
    <lineage>
        <taxon>Bacteria</taxon>
        <taxon>Bacillati</taxon>
        <taxon>Cyanobacteriota</taxon>
        <taxon>Cyanophyceae</taxon>
        <taxon>Nostocales</taxon>
        <taxon>Hapalosiphonaceae</taxon>
        <taxon>Fischerella</taxon>
    </lineage>
</organism>
<evidence type="ECO:0000256" key="1">
    <source>
        <dbReference type="SAM" id="SignalP"/>
    </source>
</evidence>
<comment type="caution">
    <text evidence="2">The sequence shown here is derived from an EMBL/GenBank/DDBJ whole genome shotgun (WGS) entry which is preliminary data.</text>
</comment>
<name>A0A2N6K7Y0_FISMU</name>
<proteinExistence type="predicted"/>
<protein>
    <submittedName>
        <fullName evidence="2">Uncharacterized protein</fullName>
    </submittedName>
</protein>
<evidence type="ECO:0000313" key="3">
    <source>
        <dbReference type="Proteomes" id="UP000235036"/>
    </source>
</evidence>
<keyword evidence="1" id="KW-0732">Signal</keyword>
<dbReference type="EMBL" id="NRQW01000059">
    <property type="protein sequence ID" value="PLZ93595.1"/>
    <property type="molecule type" value="Genomic_DNA"/>
</dbReference>
<dbReference type="Proteomes" id="UP000235036">
    <property type="component" value="Unassembled WGS sequence"/>
</dbReference>
<accession>A0A2N6K7Y0</accession>